<accession>A0AAW2EXM7</accession>
<keyword evidence="3" id="KW-1185">Reference proteome</keyword>
<dbReference type="AlphaFoldDB" id="A0AAW2EXM7"/>
<comment type="caution">
    <text evidence="2">The sequence shown here is derived from an EMBL/GenBank/DDBJ whole genome shotgun (WGS) entry which is preliminary data.</text>
</comment>
<evidence type="ECO:0000256" key="1">
    <source>
        <dbReference type="SAM" id="MobiDB-lite"/>
    </source>
</evidence>
<reference evidence="2 3" key="1">
    <citation type="submission" date="2023-03" db="EMBL/GenBank/DDBJ databases">
        <title>High recombination rates correlate with genetic variation in Cardiocondyla obscurior ants.</title>
        <authorList>
            <person name="Errbii M."/>
        </authorList>
    </citation>
    <scope>NUCLEOTIDE SEQUENCE [LARGE SCALE GENOMIC DNA]</scope>
    <source>
        <strain evidence="2">Alpha-2009</strain>
        <tissue evidence="2">Whole body</tissue>
    </source>
</reference>
<sequence length="104" mass="11594">MKNTNFSPPRDARSHGHILKGSSYPRQGVYIEHRLHPTSFLPPRALTALSRSLSLSPSVSLSRTCRGDYFPFYFNPSYLSSLVPLLARFTVIDSPSSAITVLQN</sequence>
<protein>
    <submittedName>
        <fullName evidence="2">Uncharacterized protein</fullName>
    </submittedName>
</protein>
<dbReference type="Proteomes" id="UP001430953">
    <property type="component" value="Unassembled WGS sequence"/>
</dbReference>
<evidence type="ECO:0000313" key="2">
    <source>
        <dbReference type="EMBL" id="KAL0106981.1"/>
    </source>
</evidence>
<gene>
    <name evidence="2" type="ORF">PUN28_015483</name>
</gene>
<name>A0AAW2EXM7_9HYME</name>
<evidence type="ECO:0000313" key="3">
    <source>
        <dbReference type="Proteomes" id="UP001430953"/>
    </source>
</evidence>
<proteinExistence type="predicted"/>
<organism evidence="2 3">
    <name type="scientific">Cardiocondyla obscurior</name>
    <dbReference type="NCBI Taxonomy" id="286306"/>
    <lineage>
        <taxon>Eukaryota</taxon>
        <taxon>Metazoa</taxon>
        <taxon>Ecdysozoa</taxon>
        <taxon>Arthropoda</taxon>
        <taxon>Hexapoda</taxon>
        <taxon>Insecta</taxon>
        <taxon>Pterygota</taxon>
        <taxon>Neoptera</taxon>
        <taxon>Endopterygota</taxon>
        <taxon>Hymenoptera</taxon>
        <taxon>Apocrita</taxon>
        <taxon>Aculeata</taxon>
        <taxon>Formicoidea</taxon>
        <taxon>Formicidae</taxon>
        <taxon>Myrmicinae</taxon>
        <taxon>Cardiocondyla</taxon>
    </lineage>
</organism>
<feature type="region of interest" description="Disordered" evidence="1">
    <location>
        <begin position="1"/>
        <end position="21"/>
    </location>
</feature>
<dbReference type="EMBL" id="JADYXP020000017">
    <property type="protein sequence ID" value="KAL0106981.1"/>
    <property type="molecule type" value="Genomic_DNA"/>
</dbReference>